<organism evidence="1 2">
    <name type="scientific">Paramuricea clavata</name>
    <name type="common">Red gorgonian</name>
    <name type="synonym">Violescent sea-whip</name>
    <dbReference type="NCBI Taxonomy" id="317549"/>
    <lineage>
        <taxon>Eukaryota</taxon>
        <taxon>Metazoa</taxon>
        <taxon>Cnidaria</taxon>
        <taxon>Anthozoa</taxon>
        <taxon>Octocorallia</taxon>
        <taxon>Malacalcyonacea</taxon>
        <taxon>Plexauridae</taxon>
        <taxon>Paramuricea</taxon>
    </lineage>
</organism>
<name>A0A6S7IM85_PARCT</name>
<dbReference type="AlphaFoldDB" id="A0A6S7IM85"/>
<comment type="caution">
    <text evidence="1">The sequence shown here is derived from an EMBL/GenBank/DDBJ whole genome shotgun (WGS) entry which is preliminary data.</text>
</comment>
<accession>A0A6S7IM85</accession>
<gene>
    <name evidence="1" type="ORF">PACLA_8A073202</name>
</gene>
<dbReference type="Proteomes" id="UP001152795">
    <property type="component" value="Unassembled WGS sequence"/>
</dbReference>
<dbReference type="PANTHER" id="PTHR46177">
    <property type="entry name" value="INTEGRASE CATALYTIC DOMAIN-CONTAINING PROTEIN"/>
    <property type="match status" value="1"/>
</dbReference>
<dbReference type="EMBL" id="CACRXK020010061">
    <property type="protein sequence ID" value="CAB4018563.1"/>
    <property type="molecule type" value="Genomic_DNA"/>
</dbReference>
<sequence length="489" mass="55188">MAQFCQHCGTRLAENNARFCHNCGTQVPGELTDSCDQERSIIEYYFHLGYKYEDIVNLLEIYHGISICIRTLIRRLAKYNLKKKNNMVEPENLQDIIQREMQGSGELSGYRKIWHILHINHHLHVPRKLVAQIVHDIDPEANRACKGNRLRRRTYRSYGPNHCWHIDNSCYVTRRDITKDLGIRVVLKPDAVPTIDAAIEAEERTATIRERKQVIRSLVQEETSSAATSQAKSEAVEVEGEAAQEVHEHVASKPQETVESPVEEKEEQIKSLKKKIHSMQKENWALRKQKRSLQTALIKSSSDYNDDESDGDEEENLTNIDDAVLSHGPHLKLSWGDELVRCQTCGCCKVPKITHHFVGTTVVINCSCSSGHKFRFCSSHEVNGIYANNLLAAASILLSGNNYGKVKRKEIVIGGDGQCDSPGFNAKNICYFLVEVNTNYIIGIEILDKRHVGLISTNMEKEAVKRGLNDVKISELVTDASTSVKTLLG</sequence>
<keyword evidence="2" id="KW-1185">Reference proteome</keyword>
<reference evidence="1" key="1">
    <citation type="submission" date="2020-04" db="EMBL/GenBank/DDBJ databases">
        <authorList>
            <person name="Alioto T."/>
            <person name="Alioto T."/>
            <person name="Gomez Garrido J."/>
        </authorList>
    </citation>
    <scope>NUCLEOTIDE SEQUENCE</scope>
    <source>
        <strain evidence="1">A484AB</strain>
    </source>
</reference>
<evidence type="ECO:0000313" key="2">
    <source>
        <dbReference type="Proteomes" id="UP001152795"/>
    </source>
</evidence>
<protein>
    <submittedName>
        <fullName evidence="1">Uncharacterized protein</fullName>
    </submittedName>
</protein>
<evidence type="ECO:0000313" key="1">
    <source>
        <dbReference type="EMBL" id="CAB4018563.1"/>
    </source>
</evidence>
<dbReference type="PANTHER" id="PTHR46177:SF1">
    <property type="entry name" value="INTEGRASE CATALYTIC DOMAIN-CONTAINING PROTEIN"/>
    <property type="match status" value="1"/>
</dbReference>
<proteinExistence type="predicted"/>